<comment type="caution">
    <text evidence="1">The sequence shown here is derived from an EMBL/GenBank/DDBJ whole genome shotgun (WGS) entry which is preliminary data.</text>
</comment>
<dbReference type="AlphaFoldDB" id="A0A0T5NZK5"/>
<dbReference type="EMBL" id="LAXJ01000002">
    <property type="protein sequence ID" value="KRS14308.1"/>
    <property type="molecule type" value="Genomic_DNA"/>
</dbReference>
<dbReference type="OrthoDB" id="7274329at2"/>
<sequence length="157" mass="17515">MRWFRVPLFTVIALLLAGCLPTNVYYKEGAPVSGVERDRTQCDVAALREVPVRTLTRYIPPTYSYRQVCNGAGACRTVRVLLSPGRWERYDANEGLRARVAKQCMADQGYQKVSLKPCPPDVVEATVITATRVQPPLTENSCAIRIKGGKYQIVNPE</sequence>
<dbReference type="PATRIC" id="fig|1641875.4.peg.1249"/>
<name>A0A0T5NZK5_9RHOB</name>
<accession>A0A0T5NZK5</accession>
<evidence type="ECO:0008006" key="3">
    <source>
        <dbReference type="Google" id="ProtNLM"/>
    </source>
</evidence>
<dbReference type="STRING" id="1641875.XM53_00820"/>
<organism evidence="1 2">
    <name type="scientific">Roseovarius atlanticus</name>
    <dbReference type="NCBI Taxonomy" id="1641875"/>
    <lineage>
        <taxon>Bacteria</taxon>
        <taxon>Pseudomonadati</taxon>
        <taxon>Pseudomonadota</taxon>
        <taxon>Alphaproteobacteria</taxon>
        <taxon>Rhodobacterales</taxon>
        <taxon>Roseobacteraceae</taxon>
        <taxon>Roseovarius</taxon>
    </lineage>
</organism>
<protein>
    <recommendedName>
        <fullName evidence="3">Lipoprotein</fullName>
    </recommendedName>
</protein>
<gene>
    <name evidence="1" type="ORF">XM53_00820</name>
</gene>
<keyword evidence="2" id="KW-1185">Reference proteome</keyword>
<dbReference type="RefSeq" id="WP_057789337.1">
    <property type="nucleotide sequence ID" value="NZ_LAXJ01000002.1"/>
</dbReference>
<reference evidence="1 2" key="1">
    <citation type="submission" date="2015-04" db="EMBL/GenBank/DDBJ databases">
        <title>The draft genome sequence of Roseovarius sp.R12b.</title>
        <authorList>
            <person name="Li G."/>
            <person name="Lai Q."/>
            <person name="Shao Z."/>
            <person name="Yan P."/>
        </authorList>
    </citation>
    <scope>NUCLEOTIDE SEQUENCE [LARGE SCALE GENOMIC DNA]</scope>
    <source>
        <strain evidence="1 2">R12B</strain>
    </source>
</reference>
<evidence type="ECO:0000313" key="1">
    <source>
        <dbReference type="EMBL" id="KRS14308.1"/>
    </source>
</evidence>
<dbReference type="Proteomes" id="UP000051295">
    <property type="component" value="Unassembled WGS sequence"/>
</dbReference>
<evidence type="ECO:0000313" key="2">
    <source>
        <dbReference type="Proteomes" id="UP000051295"/>
    </source>
</evidence>
<proteinExistence type="predicted"/>
<dbReference type="PROSITE" id="PS51257">
    <property type="entry name" value="PROKAR_LIPOPROTEIN"/>
    <property type="match status" value="1"/>
</dbReference>